<dbReference type="AlphaFoldDB" id="A0A3D3RDL8"/>
<evidence type="ECO:0000313" key="2">
    <source>
        <dbReference type="Proteomes" id="UP000263642"/>
    </source>
</evidence>
<comment type="caution">
    <text evidence="1">The sequence shown here is derived from an EMBL/GenBank/DDBJ whole genome shotgun (WGS) entry which is preliminary data.</text>
</comment>
<accession>A0A3D3RDL8</accession>
<reference evidence="1 2" key="1">
    <citation type="journal article" date="2018" name="Nat. Biotechnol.">
        <title>A standardized bacterial taxonomy based on genome phylogeny substantially revises the tree of life.</title>
        <authorList>
            <person name="Parks D.H."/>
            <person name="Chuvochina M."/>
            <person name="Waite D.W."/>
            <person name="Rinke C."/>
            <person name="Skarshewski A."/>
            <person name="Chaumeil P.A."/>
            <person name="Hugenholtz P."/>
        </authorList>
    </citation>
    <scope>NUCLEOTIDE SEQUENCE [LARGE SCALE GENOMIC DNA]</scope>
    <source>
        <strain evidence="1">UBA9375</strain>
    </source>
</reference>
<gene>
    <name evidence="1" type="ORF">DIT97_28150</name>
</gene>
<name>A0A3D3RDL8_9PLAN</name>
<organism evidence="1 2">
    <name type="scientific">Gimesia maris</name>
    <dbReference type="NCBI Taxonomy" id="122"/>
    <lineage>
        <taxon>Bacteria</taxon>
        <taxon>Pseudomonadati</taxon>
        <taxon>Planctomycetota</taxon>
        <taxon>Planctomycetia</taxon>
        <taxon>Planctomycetales</taxon>
        <taxon>Planctomycetaceae</taxon>
        <taxon>Gimesia</taxon>
    </lineage>
</organism>
<dbReference type="EMBL" id="DQAY01000169">
    <property type="protein sequence ID" value="HCO26696.1"/>
    <property type="molecule type" value="Genomic_DNA"/>
</dbReference>
<evidence type="ECO:0000313" key="1">
    <source>
        <dbReference type="EMBL" id="HCO26696.1"/>
    </source>
</evidence>
<protein>
    <recommendedName>
        <fullName evidence="3">Band 7 domain-containing protein</fullName>
    </recommendedName>
</protein>
<sequence length="420" mass="49007">MDLHSIFDDEAQFVTGRSSMISIKTVRQGERVAIWDYKGRVDYVDGPRRLILFRKSIEPLRQYCAGADQYLSIEFVDGHCEHQRGPISIWYDPVQYLSIEVITALELDSHEAIVVYRRIGNEVHRRVERGPMLFVPEENEWLHDFRWHGADPKDPAHKVPRALNFNKLRVIPDQTYYLVDEVRTADDALLTVKLMIFFELSDIEKMLDQTHDPIADFINAVTADVVDFTGTRSFEAFKQDTEQLNELESYQNLLARAARIGYQVNKVVYRGYTAGETLQTMHDSAIEARTRLKLDAETEIQAQELADVQLAREAIRAEKRQEMESKQTEHDIHLQRLQHDEQIHQQAELQLADEETSRRVNQIELEHQRAKNEEQGRYLAAMREMQIDLTRYLVAQYQNPDRLIRISGDHDASLHLHEDN</sequence>
<evidence type="ECO:0008006" key="3">
    <source>
        <dbReference type="Google" id="ProtNLM"/>
    </source>
</evidence>
<proteinExistence type="predicted"/>
<dbReference type="Proteomes" id="UP000263642">
    <property type="component" value="Unassembled WGS sequence"/>
</dbReference>